<dbReference type="SUPFAM" id="SSF81383">
    <property type="entry name" value="F-box domain"/>
    <property type="match status" value="1"/>
</dbReference>
<feature type="domain" description="F-box" evidence="1">
    <location>
        <begin position="4"/>
        <end position="38"/>
    </location>
</feature>
<dbReference type="Gene3D" id="1.20.1280.50">
    <property type="match status" value="1"/>
</dbReference>
<dbReference type="AlphaFoldDB" id="A0A5E8CIP9"/>
<sequence>MELFSLHPDLLNYIIEFIDLKSSMNIRLVCKYFNKSCSIELCVKKFYQEKTYRFFNKWYKIVKARKKSRQIFMEKIMIDIDFRHQYVSIHDYPYPHLCIWDNPTNYINRIFINELFFFNFLNKNYQSLLNLIQLTSGIEQINNLLNEPIVLTDA</sequence>
<reference evidence="2" key="1">
    <citation type="submission" date="2019-09" db="EMBL/GenBank/DDBJ databases">
        <authorList>
            <person name="Needham M D."/>
        </authorList>
    </citation>
    <scope>NUCLEOTIDE SEQUENCE</scope>
</reference>
<evidence type="ECO:0000313" key="2">
    <source>
        <dbReference type="EMBL" id="VVU94554.1"/>
    </source>
</evidence>
<dbReference type="InterPro" id="IPR036047">
    <property type="entry name" value="F-box-like_dom_sf"/>
</dbReference>
<dbReference type="Pfam" id="PF00646">
    <property type="entry name" value="F-box"/>
    <property type="match status" value="1"/>
</dbReference>
<name>A0A5E8CIP9_9ZZZZ</name>
<accession>A0A5E8CIP9</accession>
<dbReference type="EMBL" id="CABVLZ010000001">
    <property type="protein sequence ID" value="VVU94554.1"/>
    <property type="molecule type" value="Genomic_DNA"/>
</dbReference>
<proteinExistence type="predicted"/>
<organism evidence="2">
    <name type="scientific">seawater metagenome</name>
    <dbReference type="NCBI Taxonomy" id="1561972"/>
    <lineage>
        <taxon>unclassified sequences</taxon>
        <taxon>metagenomes</taxon>
        <taxon>ecological metagenomes</taxon>
    </lineage>
</organism>
<protein>
    <recommendedName>
        <fullName evidence="1">F-box domain-containing protein</fullName>
    </recommendedName>
</protein>
<evidence type="ECO:0000259" key="1">
    <source>
        <dbReference type="Pfam" id="PF00646"/>
    </source>
</evidence>
<gene>
    <name evidence="2" type="ORF">CPAV1605_279</name>
</gene>
<dbReference type="InterPro" id="IPR001810">
    <property type="entry name" value="F-box_dom"/>
</dbReference>